<dbReference type="EMBL" id="MN740433">
    <property type="protein sequence ID" value="QHU06397.1"/>
    <property type="molecule type" value="Genomic_DNA"/>
</dbReference>
<evidence type="ECO:0000313" key="2">
    <source>
        <dbReference type="EMBL" id="QHU06397.1"/>
    </source>
</evidence>
<dbReference type="AlphaFoldDB" id="A0A6C0JPP4"/>
<proteinExistence type="predicted"/>
<feature type="region of interest" description="Disordered" evidence="1">
    <location>
        <begin position="1"/>
        <end position="24"/>
    </location>
</feature>
<feature type="compositionally biased region" description="Basic and acidic residues" evidence="1">
    <location>
        <begin position="1"/>
        <end position="11"/>
    </location>
</feature>
<protein>
    <submittedName>
        <fullName evidence="2">Uncharacterized protein</fullName>
    </submittedName>
</protein>
<organism evidence="2">
    <name type="scientific">viral metagenome</name>
    <dbReference type="NCBI Taxonomy" id="1070528"/>
    <lineage>
        <taxon>unclassified sequences</taxon>
        <taxon>metagenomes</taxon>
        <taxon>organismal metagenomes</taxon>
    </lineage>
</organism>
<accession>A0A6C0JPP4</accession>
<reference evidence="2" key="1">
    <citation type="journal article" date="2020" name="Nature">
        <title>Giant virus diversity and host interactions through global metagenomics.</title>
        <authorList>
            <person name="Schulz F."/>
            <person name="Roux S."/>
            <person name="Paez-Espino D."/>
            <person name="Jungbluth S."/>
            <person name="Walsh D.A."/>
            <person name="Denef V.J."/>
            <person name="McMahon K.D."/>
            <person name="Konstantinidis K.T."/>
            <person name="Eloe-Fadrosh E.A."/>
            <person name="Kyrpides N.C."/>
            <person name="Woyke T."/>
        </authorList>
    </citation>
    <scope>NUCLEOTIDE SEQUENCE</scope>
    <source>
        <strain evidence="2">GVMAG-M-3300027747-57</strain>
    </source>
</reference>
<feature type="compositionally biased region" description="Low complexity" evidence="1">
    <location>
        <begin position="13"/>
        <end position="24"/>
    </location>
</feature>
<evidence type="ECO:0000256" key="1">
    <source>
        <dbReference type="SAM" id="MobiDB-lite"/>
    </source>
</evidence>
<sequence length="369" mass="40046">MPPSNDDHEHNASGNNNNSNGNNGNSDLSFNITYNINSNQTYVSNVIDISSNQVFSAVCDDLTVMPVPVPIVSDLSSNVFHGPGYDITNQTGKSVDGSNIIREIFTSSTDPSNNDVNINLNLTEIVTTYTDASNNNQADILLKQIKTYASEINCSDFHGKGTIDDYANLFQAAGRIANESKHMELDIDIEGFSEFGKAADDLSELFESFITKLQNVNIISDIGFLTTISIALGKIVNLSKIFGKFKETIFTTTTVQVPKSAHDTKVVLQGVMDEVNCAMQYINYFVSPTDASLNGAQLSAVEKNIIAQSINTIDSWNVLCEQGVSIAMATNPDVQYIQQASSQLKNTTSNLKSATNALKNKLAAYNITC</sequence>
<name>A0A6C0JPP4_9ZZZZ</name>